<evidence type="ECO:0000256" key="5">
    <source>
        <dbReference type="RuleBase" id="RU000682"/>
    </source>
</evidence>
<dbReference type="PROSITE" id="PS50071">
    <property type="entry name" value="HOMEOBOX_2"/>
    <property type="match status" value="1"/>
</dbReference>
<keyword evidence="9" id="KW-1185">Reference proteome</keyword>
<dbReference type="GO" id="GO:0005634">
    <property type="term" value="C:nucleus"/>
    <property type="evidence" value="ECO:0007669"/>
    <property type="project" value="UniProtKB-SubCell"/>
</dbReference>
<dbReference type="Gene3D" id="1.10.10.60">
    <property type="entry name" value="Homeodomain-like"/>
    <property type="match status" value="1"/>
</dbReference>
<feature type="region of interest" description="Disordered" evidence="6">
    <location>
        <begin position="66"/>
        <end position="103"/>
    </location>
</feature>
<dbReference type="GO" id="GO:0000981">
    <property type="term" value="F:DNA-binding transcription factor activity, RNA polymerase II-specific"/>
    <property type="evidence" value="ECO:0007669"/>
    <property type="project" value="InterPro"/>
</dbReference>
<feature type="region of interest" description="Disordered" evidence="6">
    <location>
        <begin position="196"/>
        <end position="217"/>
    </location>
</feature>
<feature type="domain" description="Homeobox" evidence="7">
    <location>
        <begin position="14"/>
        <end position="74"/>
    </location>
</feature>
<dbReference type="InterPro" id="IPR001356">
    <property type="entry name" value="HD"/>
</dbReference>
<evidence type="ECO:0000259" key="7">
    <source>
        <dbReference type="PROSITE" id="PS50071"/>
    </source>
</evidence>
<dbReference type="OrthoDB" id="6159439at2759"/>
<feature type="compositionally biased region" description="Polar residues" evidence="6">
    <location>
        <begin position="119"/>
        <end position="131"/>
    </location>
</feature>
<keyword evidence="1 4" id="KW-0238">DNA-binding</keyword>
<dbReference type="CDD" id="cd00086">
    <property type="entry name" value="homeodomain"/>
    <property type="match status" value="1"/>
</dbReference>
<dbReference type="EMBL" id="KV417501">
    <property type="protein sequence ID" value="KZP28808.1"/>
    <property type="molecule type" value="Genomic_DNA"/>
</dbReference>
<feature type="region of interest" description="Disordered" evidence="6">
    <location>
        <begin position="114"/>
        <end position="133"/>
    </location>
</feature>
<comment type="subcellular location">
    <subcellularLocation>
        <location evidence="4 5">Nucleus</location>
    </subcellularLocation>
</comment>
<dbReference type="InterPro" id="IPR017970">
    <property type="entry name" value="Homeobox_CS"/>
</dbReference>
<evidence type="ECO:0000256" key="3">
    <source>
        <dbReference type="ARBA" id="ARBA00023242"/>
    </source>
</evidence>
<keyword evidence="2 4" id="KW-0371">Homeobox</keyword>
<evidence type="ECO:0000256" key="4">
    <source>
        <dbReference type="PROSITE-ProRule" id="PRU00108"/>
    </source>
</evidence>
<dbReference type="Proteomes" id="UP000076532">
    <property type="component" value="Unassembled WGS sequence"/>
</dbReference>
<evidence type="ECO:0000313" key="9">
    <source>
        <dbReference type="Proteomes" id="UP000076532"/>
    </source>
</evidence>
<name>A0A166RYL3_9AGAM</name>
<evidence type="ECO:0000256" key="1">
    <source>
        <dbReference type="ARBA" id="ARBA00023125"/>
    </source>
</evidence>
<evidence type="ECO:0000313" key="8">
    <source>
        <dbReference type="EMBL" id="KZP28808.1"/>
    </source>
</evidence>
<feature type="compositionally biased region" description="Acidic residues" evidence="6">
    <location>
        <begin position="203"/>
        <end position="217"/>
    </location>
</feature>
<organism evidence="8 9">
    <name type="scientific">Athelia psychrophila</name>
    <dbReference type="NCBI Taxonomy" id="1759441"/>
    <lineage>
        <taxon>Eukaryota</taxon>
        <taxon>Fungi</taxon>
        <taxon>Dikarya</taxon>
        <taxon>Basidiomycota</taxon>
        <taxon>Agaricomycotina</taxon>
        <taxon>Agaricomycetes</taxon>
        <taxon>Agaricomycetidae</taxon>
        <taxon>Atheliales</taxon>
        <taxon>Atheliaceae</taxon>
        <taxon>Athelia</taxon>
    </lineage>
</organism>
<dbReference type="STRING" id="436010.A0A166RYL3"/>
<dbReference type="InterPro" id="IPR009057">
    <property type="entry name" value="Homeodomain-like_sf"/>
</dbReference>
<keyword evidence="3 4" id="KW-0539">Nucleus</keyword>
<dbReference type="SUPFAM" id="SSF46689">
    <property type="entry name" value="Homeodomain-like"/>
    <property type="match status" value="1"/>
</dbReference>
<dbReference type="GO" id="GO:0003677">
    <property type="term" value="F:DNA binding"/>
    <property type="evidence" value="ECO:0007669"/>
    <property type="project" value="UniProtKB-UniRule"/>
</dbReference>
<accession>A0A166RYL3</accession>
<reference evidence="8 9" key="1">
    <citation type="journal article" date="2016" name="Mol. Biol. Evol.">
        <title>Comparative Genomics of Early-Diverging Mushroom-Forming Fungi Provides Insights into the Origins of Lignocellulose Decay Capabilities.</title>
        <authorList>
            <person name="Nagy L.G."/>
            <person name="Riley R."/>
            <person name="Tritt A."/>
            <person name="Adam C."/>
            <person name="Daum C."/>
            <person name="Floudas D."/>
            <person name="Sun H."/>
            <person name="Yadav J.S."/>
            <person name="Pangilinan J."/>
            <person name="Larsson K.H."/>
            <person name="Matsuura K."/>
            <person name="Barry K."/>
            <person name="Labutti K."/>
            <person name="Kuo R."/>
            <person name="Ohm R.A."/>
            <person name="Bhattacharya S.S."/>
            <person name="Shirouzu T."/>
            <person name="Yoshinaga Y."/>
            <person name="Martin F.M."/>
            <person name="Grigoriev I.V."/>
            <person name="Hibbett D.S."/>
        </authorList>
    </citation>
    <scope>NUCLEOTIDE SEQUENCE [LARGE SCALE GENOMIC DNA]</scope>
    <source>
        <strain evidence="8 9">CBS 109695</strain>
    </source>
</reference>
<proteinExistence type="predicted"/>
<evidence type="ECO:0000256" key="2">
    <source>
        <dbReference type="ARBA" id="ARBA00023155"/>
    </source>
</evidence>
<evidence type="ECO:0000256" key="6">
    <source>
        <dbReference type="SAM" id="MobiDB-lite"/>
    </source>
</evidence>
<protein>
    <recommendedName>
        <fullName evidence="7">Homeobox domain-containing protein</fullName>
    </recommendedName>
</protein>
<feature type="DNA-binding region" description="Homeobox" evidence="4">
    <location>
        <begin position="16"/>
        <end position="75"/>
    </location>
</feature>
<sequence>MPKTSLSSVGKNATSVPYARRKVTPEQLVALNLLFEVKSHPSREDRVALAIQMDMELKTVTNWFQNRRQTSKRRSRALSSRGPAISQNASKTSLPARKLHPSISLDNIAGLHEREIKDTTPSTPSKPQRSASFGDHDEIWAHMLSSPCVPPSSPSAERVRMLAVPPNSRTRRSLEWACARARADKSRWKEGLLDVEDDKQTEVSEETDNETESEADEAITPNASANFCNFATPYESNGHLNFHDNQNVDSKAHAASLASDVEAAMLLLGFMGRQSNGV</sequence>
<dbReference type="PROSITE" id="PS00027">
    <property type="entry name" value="HOMEOBOX_1"/>
    <property type="match status" value="1"/>
</dbReference>
<dbReference type="AlphaFoldDB" id="A0A166RYL3"/>
<dbReference type="Pfam" id="PF00046">
    <property type="entry name" value="Homeodomain"/>
    <property type="match status" value="1"/>
</dbReference>
<dbReference type="SMART" id="SM00389">
    <property type="entry name" value="HOX"/>
    <property type="match status" value="1"/>
</dbReference>
<gene>
    <name evidence="8" type="ORF">FIBSPDRAFT_992917</name>
</gene>